<keyword evidence="7" id="KW-1185">Reference proteome</keyword>
<dbReference type="InterPro" id="IPR050671">
    <property type="entry name" value="CD300_family_receptors"/>
</dbReference>
<evidence type="ECO:0000313" key="6">
    <source>
        <dbReference type="Ensembl" id="ENSCABP00000015953.1"/>
    </source>
</evidence>
<comment type="subcellular location">
    <subcellularLocation>
        <location evidence="1">Membrane</location>
    </subcellularLocation>
</comment>
<dbReference type="PROSITE" id="PS50835">
    <property type="entry name" value="IG_LIKE"/>
    <property type="match status" value="1"/>
</dbReference>
<dbReference type="GO" id="GO:0004888">
    <property type="term" value="F:transmembrane signaling receptor activity"/>
    <property type="evidence" value="ECO:0007669"/>
    <property type="project" value="TreeGrafter"/>
</dbReference>
<keyword evidence="2" id="KW-0812">Transmembrane</keyword>
<keyword evidence="3" id="KW-0472">Membrane</keyword>
<dbReference type="Gene3D" id="2.60.40.10">
    <property type="entry name" value="Immunoglobulins"/>
    <property type="match status" value="1"/>
</dbReference>
<dbReference type="Proteomes" id="UP000694404">
    <property type="component" value="Unplaced"/>
</dbReference>
<evidence type="ECO:0000256" key="1">
    <source>
        <dbReference type="ARBA" id="ARBA00004370"/>
    </source>
</evidence>
<dbReference type="PANTHER" id="PTHR11860">
    <property type="entry name" value="POLYMERIC-IMMUNOGLOBULIN RECEPTOR"/>
    <property type="match status" value="1"/>
</dbReference>
<dbReference type="AlphaFoldDB" id="A0A8C0IRQ9"/>
<evidence type="ECO:0000313" key="7">
    <source>
        <dbReference type="Proteomes" id="UP000694404"/>
    </source>
</evidence>
<organism evidence="6 7">
    <name type="scientific">Chelonoidis abingdonii</name>
    <name type="common">Abingdon island giant tortoise</name>
    <name type="synonym">Testudo abingdonii</name>
    <dbReference type="NCBI Taxonomy" id="106734"/>
    <lineage>
        <taxon>Eukaryota</taxon>
        <taxon>Metazoa</taxon>
        <taxon>Chordata</taxon>
        <taxon>Craniata</taxon>
        <taxon>Vertebrata</taxon>
        <taxon>Euteleostomi</taxon>
        <taxon>Archelosauria</taxon>
        <taxon>Testudinata</taxon>
        <taxon>Testudines</taxon>
        <taxon>Cryptodira</taxon>
        <taxon>Durocryptodira</taxon>
        <taxon>Testudinoidea</taxon>
        <taxon>Testudinidae</taxon>
        <taxon>Chelonoidis</taxon>
    </lineage>
</organism>
<dbReference type="InterPro" id="IPR003599">
    <property type="entry name" value="Ig_sub"/>
</dbReference>
<reference evidence="6" key="1">
    <citation type="submission" date="2025-08" db="UniProtKB">
        <authorList>
            <consortium name="Ensembl"/>
        </authorList>
    </citation>
    <scope>IDENTIFICATION</scope>
</reference>
<dbReference type="InterPro" id="IPR036179">
    <property type="entry name" value="Ig-like_dom_sf"/>
</dbReference>
<dbReference type="InterPro" id="IPR013106">
    <property type="entry name" value="Ig_V-set"/>
</dbReference>
<dbReference type="InterPro" id="IPR013783">
    <property type="entry name" value="Ig-like_fold"/>
</dbReference>
<feature type="signal peptide" evidence="4">
    <location>
        <begin position="1"/>
        <end position="17"/>
    </location>
</feature>
<dbReference type="GeneTree" id="ENSGT00940000159622"/>
<dbReference type="SUPFAM" id="SSF48726">
    <property type="entry name" value="Immunoglobulin"/>
    <property type="match status" value="1"/>
</dbReference>
<dbReference type="PANTHER" id="PTHR11860:SF87">
    <property type="entry name" value="CMRF35-LIKE MOLECULE 8"/>
    <property type="match status" value="1"/>
</dbReference>
<dbReference type="Pfam" id="PF07686">
    <property type="entry name" value="V-set"/>
    <property type="match status" value="1"/>
</dbReference>
<dbReference type="Ensembl" id="ENSCABT00000017504.1">
    <property type="protein sequence ID" value="ENSCABP00000015953.1"/>
    <property type="gene ID" value="ENSCABG00000011900.1"/>
</dbReference>
<accession>A0A8C0IRQ9</accession>
<evidence type="ECO:0000256" key="4">
    <source>
        <dbReference type="SAM" id="SignalP"/>
    </source>
</evidence>
<feature type="domain" description="Ig-like" evidence="5">
    <location>
        <begin position="5"/>
        <end position="127"/>
    </location>
</feature>
<feature type="chain" id="PRO_5034366207" description="Ig-like domain-containing protein" evidence="4">
    <location>
        <begin position="18"/>
        <end position="159"/>
    </location>
</feature>
<evidence type="ECO:0000256" key="2">
    <source>
        <dbReference type="ARBA" id="ARBA00022692"/>
    </source>
</evidence>
<evidence type="ECO:0000259" key="5">
    <source>
        <dbReference type="PROSITE" id="PS50835"/>
    </source>
</evidence>
<evidence type="ECO:0000256" key="3">
    <source>
        <dbReference type="ARBA" id="ARBA00023136"/>
    </source>
</evidence>
<dbReference type="InterPro" id="IPR007110">
    <property type="entry name" value="Ig-like_dom"/>
</dbReference>
<dbReference type="SMART" id="SM00409">
    <property type="entry name" value="IG"/>
    <property type="match status" value="1"/>
</dbReference>
<sequence>MRISPVLVWILFPGCWAAVGPGTVHRPLGGLVTVRCQYERGYKDYPKFWCRAGTLLWFQCSSAQIVETTGSEAEVKRGRVSIRDNHTLSAFTVTVENLTLADTSIYHCGVDRTLLPDPRATVELTVSEGKSLCCPPAVSGLPGSGQSWGALGGGRRAGV</sequence>
<keyword evidence="4" id="KW-0732">Signal</keyword>
<proteinExistence type="predicted"/>
<dbReference type="GO" id="GO:0005886">
    <property type="term" value="C:plasma membrane"/>
    <property type="evidence" value="ECO:0007669"/>
    <property type="project" value="TreeGrafter"/>
</dbReference>
<reference evidence="6" key="2">
    <citation type="submission" date="2025-09" db="UniProtKB">
        <authorList>
            <consortium name="Ensembl"/>
        </authorList>
    </citation>
    <scope>IDENTIFICATION</scope>
</reference>
<name>A0A8C0IRQ9_CHEAB</name>
<protein>
    <recommendedName>
        <fullName evidence="5">Ig-like domain-containing protein</fullName>
    </recommendedName>
</protein>
<dbReference type="OMA" id="GFRIHIT"/>